<protein>
    <submittedName>
        <fullName evidence="1">Uncharacterized protein</fullName>
    </submittedName>
</protein>
<name>A0ABX8B4I5_9BACT</name>
<keyword evidence="2" id="KW-1185">Reference proteome</keyword>
<accession>A0ABX8B4I5</accession>
<dbReference type="Proteomes" id="UP000677668">
    <property type="component" value="Chromosome 2"/>
</dbReference>
<dbReference type="RefSeq" id="WP_211423790.1">
    <property type="nucleotide sequence ID" value="NZ_CP072643.1"/>
</dbReference>
<gene>
    <name evidence="1" type="ORF">J8C05_12100</name>
</gene>
<sequence length="92" mass="9944">MMQLLWNKRRLAWLGVGLVAGTLVIGRQPSSPFPVAADASARTAAPQAAAPVEIELVQTPGQFETKGLRLKPGNYVFKIVNRGIGHEVGFYL</sequence>
<evidence type="ECO:0000313" key="1">
    <source>
        <dbReference type="EMBL" id="QUV95570.1"/>
    </source>
</evidence>
<evidence type="ECO:0000313" key="2">
    <source>
        <dbReference type="Proteomes" id="UP000677668"/>
    </source>
</evidence>
<proteinExistence type="predicted"/>
<reference evidence="1 2" key="1">
    <citation type="submission" date="2021-03" db="EMBL/GenBank/DDBJ databases">
        <title>Genomic and phenotypic characterization of Chloracidobacterium isolates provides evidence for multiple species.</title>
        <authorList>
            <person name="Saini M.K."/>
            <person name="Costas A.M.G."/>
            <person name="Tank M."/>
            <person name="Bryant D.A."/>
        </authorList>
    </citation>
    <scope>NUCLEOTIDE SEQUENCE [LARGE SCALE GENOMIC DNA]</scope>
    <source>
        <strain evidence="1 2">N</strain>
    </source>
</reference>
<organism evidence="1 2">
    <name type="scientific">Chloracidobacterium sp. N</name>
    <dbReference type="NCBI Taxonomy" id="2821540"/>
    <lineage>
        <taxon>Bacteria</taxon>
        <taxon>Pseudomonadati</taxon>
        <taxon>Acidobacteriota</taxon>
        <taxon>Terriglobia</taxon>
        <taxon>Terriglobales</taxon>
        <taxon>Acidobacteriaceae</taxon>
        <taxon>Chloracidobacterium</taxon>
        <taxon>Chloracidobacterium aggregatum</taxon>
    </lineage>
</organism>
<dbReference type="EMBL" id="CP072643">
    <property type="protein sequence ID" value="QUV95570.1"/>
    <property type="molecule type" value="Genomic_DNA"/>
</dbReference>